<feature type="chain" id="PRO_5042170358" description="Fucosyltransferase" evidence="13">
    <location>
        <begin position="20"/>
        <end position="411"/>
    </location>
</feature>
<evidence type="ECO:0000256" key="10">
    <source>
        <dbReference type="ARBA" id="ARBA00023136"/>
    </source>
</evidence>
<feature type="domain" description="Fucosyltransferase N-terminal" evidence="15">
    <location>
        <begin position="64"/>
        <end position="180"/>
    </location>
</feature>
<gene>
    <name evidence="16" type="ORF">CHS0354_007098</name>
</gene>
<evidence type="ECO:0000256" key="9">
    <source>
        <dbReference type="ARBA" id="ARBA00023034"/>
    </source>
</evidence>
<evidence type="ECO:0000256" key="13">
    <source>
        <dbReference type="SAM" id="SignalP"/>
    </source>
</evidence>
<comment type="subcellular location">
    <subcellularLocation>
        <location evidence="1">Golgi apparatus membrane</location>
        <topology evidence="1">Single-pass type II membrane protein</topology>
    </subcellularLocation>
    <subcellularLocation>
        <location evidence="12">Golgi apparatus</location>
        <location evidence="12">Golgi stack membrane</location>
        <topology evidence="12">Single-pass type II membrane protein</topology>
    </subcellularLocation>
</comment>
<keyword evidence="11" id="KW-0325">Glycoprotein</keyword>
<evidence type="ECO:0000313" key="16">
    <source>
        <dbReference type="EMBL" id="KAK3607183.1"/>
    </source>
</evidence>
<evidence type="ECO:0000313" key="17">
    <source>
        <dbReference type="Proteomes" id="UP001195483"/>
    </source>
</evidence>
<keyword evidence="13" id="KW-0732">Signal</keyword>
<evidence type="ECO:0000259" key="14">
    <source>
        <dbReference type="Pfam" id="PF00852"/>
    </source>
</evidence>
<keyword evidence="7" id="KW-0735">Signal-anchor</keyword>
<keyword evidence="10" id="KW-0472">Membrane</keyword>
<dbReference type="InterPro" id="IPR031481">
    <property type="entry name" value="Glyco_tran_10_N"/>
</dbReference>
<evidence type="ECO:0000256" key="11">
    <source>
        <dbReference type="ARBA" id="ARBA00023180"/>
    </source>
</evidence>
<evidence type="ECO:0000256" key="6">
    <source>
        <dbReference type="ARBA" id="ARBA00022692"/>
    </source>
</evidence>
<reference evidence="16" key="2">
    <citation type="journal article" date="2021" name="Genome Biol. Evol.">
        <title>Developing a high-quality reference genome for a parasitic bivalve with doubly uniparental inheritance (Bivalvia: Unionida).</title>
        <authorList>
            <person name="Smith C.H."/>
        </authorList>
    </citation>
    <scope>NUCLEOTIDE SEQUENCE</scope>
    <source>
        <strain evidence="16">CHS0354</strain>
        <tissue evidence="16">Mantle</tissue>
    </source>
</reference>
<keyword evidence="8" id="KW-1133">Transmembrane helix</keyword>
<evidence type="ECO:0000259" key="15">
    <source>
        <dbReference type="Pfam" id="PF17039"/>
    </source>
</evidence>
<proteinExistence type="inferred from homology"/>
<dbReference type="GO" id="GO:0000139">
    <property type="term" value="C:Golgi membrane"/>
    <property type="evidence" value="ECO:0007669"/>
    <property type="project" value="UniProtKB-SubCell"/>
</dbReference>
<feature type="domain" description="Fucosyltransferase C-terminal" evidence="14">
    <location>
        <begin position="203"/>
        <end position="378"/>
    </location>
</feature>
<dbReference type="EMBL" id="JAEAOA010000479">
    <property type="protein sequence ID" value="KAK3607183.1"/>
    <property type="molecule type" value="Genomic_DNA"/>
</dbReference>
<organism evidence="16 17">
    <name type="scientific">Potamilus streckersoni</name>
    <dbReference type="NCBI Taxonomy" id="2493646"/>
    <lineage>
        <taxon>Eukaryota</taxon>
        <taxon>Metazoa</taxon>
        <taxon>Spiralia</taxon>
        <taxon>Lophotrochozoa</taxon>
        <taxon>Mollusca</taxon>
        <taxon>Bivalvia</taxon>
        <taxon>Autobranchia</taxon>
        <taxon>Heteroconchia</taxon>
        <taxon>Palaeoheterodonta</taxon>
        <taxon>Unionida</taxon>
        <taxon>Unionoidea</taxon>
        <taxon>Unionidae</taxon>
        <taxon>Ambleminae</taxon>
        <taxon>Lampsilini</taxon>
        <taxon>Potamilus</taxon>
    </lineage>
</organism>
<evidence type="ECO:0000256" key="2">
    <source>
        <dbReference type="ARBA" id="ARBA00004922"/>
    </source>
</evidence>
<dbReference type="PANTHER" id="PTHR48438:SF1">
    <property type="entry name" value="ALPHA-(1,3)-FUCOSYLTRANSFERASE C-RELATED"/>
    <property type="match status" value="1"/>
</dbReference>
<dbReference type="InterPro" id="IPR001503">
    <property type="entry name" value="Glyco_trans_10"/>
</dbReference>
<keyword evidence="6 12" id="KW-0812">Transmembrane</keyword>
<dbReference type="InterPro" id="IPR055270">
    <property type="entry name" value="Glyco_tran_10_C"/>
</dbReference>
<dbReference type="Gene3D" id="3.40.50.11660">
    <property type="entry name" value="Glycosyl transferase family 10, C-terminal domain"/>
    <property type="match status" value="1"/>
</dbReference>
<reference evidence="16" key="1">
    <citation type="journal article" date="2021" name="Genome Biol. Evol.">
        <title>A High-Quality Reference Genome for a Parasitic Bivalve with Doubly Uniparental Inheritance (Bivalvia: Unionida).</title>
        <authorList>
            <person name="Smith C.H."/>
        </authorList>
    </citation>
    <scope>NUCLEOTIDE SEQUENCE</scope>
    <source>
        <strain evidence="16">CHS0354</strain>
    </source>
</reference>
<evidence type="ECO:0000256" key="5">
    <source>
        <dbReference type="ARBA" id="ARBA00022679"/>
    </source>
</evidence>
<accession>A0AAE0W9L8</accession>
<evidence type="ECO:0000256" key="12">
    <source>
        <dbReference type="RuleBase" id="RU003832"/>
    </source>
</evidence>
<name>A0AAE0W9L8_9BIVA</name>
<dbReference type="InterPro" id="IPR038577">
    <property type="entry name" value="GT10-like_C_sf"/>
</dbReference>
<protein>
    <recommendedName>
        <fullName evidence="12">Fucosyltransferase</fullName>
        <ecNumber evidence="12">2.4.1.-</ecNumber>
    </recommendedName>
</protein>
<comment type="caution">
    <text evidence="16">The sequence shown here is derived from an EMBL/GenBank/DDBJ whole genome shotgun (WGS) entry which is preliminary data.</text>
</comment>
<keyword evidence="4 12" id="KW-0328">Glycosyltransferase</keyword>
<dbReference type="Pfam" id="PF00852">
    <property type="entry name" value="Glyco_transf_10"/>
    <property type="match status" value="1"/>
</dbReference>
<evidence type="ECO:0000256" key="3">
    <source>
        <dbReference type="ARBA" id="ARBA00008919"/>
    </source>
</evidence>
<evidence type="ECO:0000256" key="7">
    <source>
        <dbReference type="ARBA" id="ARBA00022968"/>
    </source>
</evidence>
<dbReference type="PANTHER" id="PTHR48438">
    <property type="entry name" value="ALPHA-(1,3)-FUCOSYLTRANSFERASE C-RELATED"/>
    <property type="match status" value="1"/>
</dbReference>
<dbReference type="AlphaFoldDB" id="A0AAE0W9L8"/>
<dbReference type="FunFam" id="3.40.50.11660:FF:000002">
    <property type="entry name" value="Alpha-(1,3)-fucosyltransferase"/>
    <property type="match status" value="1"/>
</dbReference>
<keyword evidence="17" id="KW-1185">Reference proteome</keyword>
<feature type="signal peptide" evidence="13">
    <location>
        <begin position="1"/>
        <end position="19"/>
    </location>
</feature>
<reference evidence="16" key="3">
    <citation type="submission" date="2023-05" db="EMBL/GenBank/DDBJ databases">
        <authorList>
            <person name="Smith C.H."/>
        </authorList>
    </citation>
    <scope>NUCLEOTIDE SEQUENCE</scope>
    <source>
        <strain evidence="16">CHS0354</strain>
        <tissue evidence="16">Mantle</tissue>
    </source>
</reference>
<evidence type="ECO:0000256" key="1">
    <source>
        <dbReference type="ARBA" id="ARBA00004323"/>
    </source>
</evidence>
<dbReference type="GO" id="GO:0032580">
    <property type="term" value="C:Golgi cisterna membrane"/>
    <property type="evidence" value="ECO:0007669"/>
    <property type="project" value="UniProtKB-SubCell"/>
</dbReference>
<comment type="similarity">
    <text evidence="3 12">Belongs to the glycosyltransferase 10 family.</text>
</comment>
<evidence type="ECO:0000256" key="8">
    <source>
        <dbReference type="ARBA" id="ARBA00022989"/>
    </source>
</evidence>
<keyword evidence="5 12" id="KW-0808">Transferase</keyword>
<comment type="pathway">
    <text evidence="2">Protein modification; protein glycosylation.</text>
</comment>
<dbReference type="EC" id="2.4.1.-" evidence="12"/>
<sequence>MAYSIVIVIAVFLLHQTINRLFTEKSGSASRIDMPVEDKSQFITMWVMTSKRISSITENVGNVERKILYWTNLFGKPPEEYMKIEANCNCRYQCRHSTDHVDLKSSDAIIFHLYDIWAENWILNTTKIVPIPNYRHPSQVWVIVNMEPLGHLWGNLDILNGLFNWTMTYRGDSTHLMAYGKIHRLNAKESNEYHSEKKVNYFRQKHKSAVAMMSNCKDYARRYKLIKQVQKYLVLDLFGKCYGNLCGSNSNDPFDDKCHDILKQYRFYLAFENSFCKDYVTEKYWLSLKREQIPIVNWKHVNLSLVIPKSYINVYDFHDIDSFGKYIRLVNSNETLYNSYFEWKHKYTHTNECLSCIACKGLHEKTEVAQSYTNFAGWIKDDFCEEASESNVWLKNYDRDKFDQVENLSLF</sequence>
<keyword evidence="9 12" id="KW-0333">Golgi apparatus</keyword>
<dbReference type="GO" id="GO:0008417">
    <property type="term" value="F:fucosyltransferase activity"/>
    <property type="evidence" value="ECO:0007669"/>
    <property type="project" value="InterPro"/>
</dbReference>
<dbReference type="SUPFAM" id="SSF53756">
    <property type="entry name" value="UDP-Glycosyltransferase/glycogen phosphorylase"/>
    <property type="match status" value="1"/>
</dbReference>
<dbReference type="Proteomes" id="UP001195483">
    <property type="component" value="Unassembled WGS sequence"/>
</dbReference>
<dbReference type="Pfam" id="PF17039">
    <property type="entry name" value="Glyco_tran_10_N"/>
    <property type="match status" value="1"/>
</dbReference>
<evidence type="ECO:0000256" key="4">
    <source>
        <dbReference type="ARBA" id="ARBA00022676"/>
    </source>
</evidence>